<dbReference type="Pfam" id="PF13193">
    <property type="entry name" value="AMP-binding_C"/>
    <property type="match status" value="1"/>
</dbReference>
<dbReference type="CDD" id="cd17631">
    <property type="entry name" value="FACL_FadD13-like"/>
    <property type="match status" value="1"/>
</dbReference>
<dbReference type="InterPro" id="IPR025110">
    <property type="entry name" value="AMP-bd_C"/>
</dbReference>
<name>A0A381NIW6_9ZZZZ</name>
<evidence type="ECO:0000259" key="3">
    <source>
        <dbReference type="Pfam" id="PF00501"/>
    </source>
</evidence>
<evidence type="ECO:0000256" key="1">
    <source>
        <dbReference type="ARBA" id="ARBA00006432"/>
    </source>
</evidence>
<dbReference type="Gene3D" id="3.30.300.30">
    <property type="match status" value="1"/>
</dbReference>
<evidence type="ECO:0000313" key="5">
    <source>
        <dbReference type="EMBL" id="SUZ54461.1"/>
    </source>
</evidence>
<dbReference type="Gene3D" id="2.30.38.10">
    <property type="entry name" value="Luciferase, Domain 3"/>
    <property type="match status" value="1"/>
</dbReference>
<dbReference type="PANTHER" id="PTHR24096">
    <property type="entry name" value="LONG-CHAIN-FATTY-ACID--COA LIGASE"/>
    <property type="match status" value="1"/>
</dbReference>
<dbReference type="AlphaFoldDB" id="A0A381NIW6"/>
<dbReference type="PANTHER" id="PTHR24096:SF267">
    <property type="entry name" value="MALONATE--COA LIGASE ACSF3, MITOCHONDRIAL"/>
    <property type="match status" value="1"/>
</dbReference>
<accession>A0A381NIW6</accession>
<dbReference type="Pfam" id="PF00501">
    <property type="entry name" value="AMP-binding"/>
    <property type="match status" value="1"/>
</dbReference>
<gene>
    <name evidence="5" type="ORF">METZ01_LOCUS7315</name>
</gene>
<dbReference type="InterPro" id="IPR045851">
    <property type="entry name" value="AMP-bd_C_sf"/>
</dbReference>
<dbReference type="Gene3D" id="3.40.50.980">
    <property type="match status" value="2"/>
</dbReference>
<evidence type="ECO:0008006" key="6">
    <source>
        <dbReference type="Google" id="ProtNLM"/>
    </source>
</evidence>
<dbReference type="EMBL" id="UINC01000388">
    <property type="protein sequence ID" value="SUZ54461.1"/>
    <property type="molecule type" value="Genomic_DNA"/>
</dbReference>
<evidence type="ECO:0000256" key="2">
    <source>
        <dbReference type="ARBA" id="ARBA00022598"/>
    </source>
</evidence>
<proteinExistence type="inferred from homology"/>
<feature type="domain" description="AMP-dependent synthetase/ligase" evidence="3">
    <location>
        <begin position="15"/>
        <end position="378"/>
    </location>
</feature>
<dbReference type="FunFam" id="3.30.300.30:FF:000008">
    <property type="entry name" value="2,3-dihydroxybenzoate-AMP ligase"/>
    <property type="match status" value="1"/>
</dbReference>
<sequence length="522" mass="58612">MSRLPSKESLVDIFRLRAKETPDLVVSKFQGREFTYREYDQNANKVAMGIIKEGCMPNSRVAFLAKNSDYFFEFLYGTMKSRTVTVGVNWRLAPPEVSYVLNDSKSEILFVGPEFYDLVEQIKDEIPTLKKIITMGESKNSWIEYISWRDSQKAEDPEMESHLQDDVIQLYTSGTTGHPKGVQITNENYIDAISIIDETWGKEWHEGSVNLVCSPVFHIAGANMGVMGIVFGCKNIIIPEVDPELILSLIETEKIELALLVPAIILFLLQHPNCDKTDFSSMRQVIYGASPIAEDTLVKAIDVMGCDFWQVYGLTETTGLGTTMDPKDHAPEKGKLRSCGKPYPRVEVKVVDQDNNELPVGEVGEIIIKGKCIMKGYWNNPEANAESIVNDWFYTGDAGYFDEEGFLYIHDRVKDMIVSGGENIYPAEVENALMAHPEISDAAVIGVPDEKWGEAVKGVIVLDVSSNLSDEDIIGFTRTKIAGYKCPKSIDFIEELPRNPGGKILRRELRDPYWTGKDRNVS</sequence>
<dbReference type="NCBIfam" id="NF004837">
    <property type="entry name" value="PRK06187.1"/>
    <property type="match status" value="1"/>
</dbReference>
<protein>
    <recommendedName>
        <fullName evidence="6">AMP-dependent synthetase/ligase domain-containing protein</fullName>
    </recommendedName>
</protein>
<comment type="similarity">
    <text evidence="1">Belongs to the ATP-dependent AMP-binding enzyme family.</text>
</comment>
<feature type="domain" description="AMP-binding enzyme C-terminal" evidence="4">
    <location>
        <begin position="428"/>
        <end position="503"/>
    </location>
</feature>
<keyword evidence="2" id="KW-0436">Ligase</keyword>
<reference evidence="5" key="1">
    <citation type="submission" date="2018-05" db="EMBL/GenBank/DDBJ databases">
        <authorList>
            <person name="Lanie J.A."/>
            <person name="Ng W.-L."/>
            <person name="Kazmierczak K.M."/>
            <person name="Andrzejewski T.M."/>
            <person name="Davidsen T.M."/>
            <person name="Wayne K.J."/>
            <person name="Tettelin H."/>
            <person name="Glass J.I."/>
            <person name="Rusch D."/>
            <person name="Podicherti R."/>
            <person name="Tsui H.-C.T."/>
            <person name="Winkler M.E."/>
        </authorList>
    </citation>
    <scope>NUCLEOTIDE SEQUENCE</scope>
</reference>
<organism evidence="5">
    <name type="scientific">marine metagenome</name>
    <dbReference type="NCBI Taxonomy" id="408172"/>
    <lineage>
        <taxon>unclassified sequences</taxon>
        <taxon>metagenomes</taxon>
        <taxon>ecological metagenomes</taxon>
    </lineage>
</organism>
<dbReference type="GO" id="GO:0016405">
    <property type="term" value="F:CoA-ligase activity"/>
    <property type="evidence" value="ECO:0007669"/>
    <property type="project" value="TreeGrafter"/>
</dbReference>
<dbReference type="InterPro" id="IPR000873">
    <property type="entry name" value="AMP-dep_synth/lig_dom"/>
</dbReference>
<dbReference type="SUPFAM" id="SSF56801">
    <property type="entry name" value="Acetyl-CoA synthetase-like"/>
    <property type="match status" value="1"/>
</dbReference>
<evidence type="ECO:0000259" key="4">
    <source>
        <dbReference type="Pfam" id="PF13193"/>
    </source>
</evidence>